<organism evidence="1 2">
    <name type="scientific">Sphagnum troendelagicum</name>
    <dbReference type="NCBI Taxonomy" id="128251"/>
    <lineage>
        <taxon>Eukaryota</taxon>
        <taxon>Viridiplantae</taxon>
        <taxon>Streptophyta</taxon>
        <taxon>Embryophyta</taxon>
        <taxon>Bryophyta</taxon>
        <taxon>Sphagnophytina</taxon>
        <taxon>Sphagnopsida</taxon>
        <taxon>Sphagnales</taxon>
        <taxon>Sphagnaceae</taxon>
        <taxon>Sphagnum</taxon>
    </lineage>
</organism>
<name>A0ABP0UV23_9BRYO</name>
<protein>
    <submittedName>
        <fullName evidence="1">Uncharacterized protein</fullName>
    </submittedName>
</protein>
<dbReference type="EMBL" id="OZ019898">
    <property type="protein sequence ID" value="CAK9228292.1"/>
    <property type="molecule type" value="Genomic_DNA"/>
</dbReference>
<sequence>MEIIAAVTVKIADNLGKSDLILFPTNAVNLIMLVKKQFGIVANTSDPEIRKLMESVMMSSPKTLDLVEILTRCKGHLQCRFAECSEVGDATQKHPNDINRTKELITEALRIQISMWSRKCLQITASSTC</sequence>
<keyword evidence="2" id="KW-1185">Reference proteome</keyword>
<reference evidence="1" key="1">
    <citation type="submission" date="2024-02" db="EMBL/GenBank/DDBJ databases">
        <authorList>
            <consortium name="ELIXIR-Norway"/>
            <consortium name="Elixir Norway"/>
        </authorList>
    </citation>
    <scope>NUCLEOTIDE SEQUENCE</scope>
</reference>
<gene>
    <name evidence="1" type="ORF">CSSPTR1EN2_LOCUS18932</name>
</gene>
<dbReference type="Proteomes" id="UP001497512">
    <property type="component" value="Chromosome 6"/>
</dbReference>
<evidence type="ECO:0000313" key="1">
    <source>
        <dbReference type="EMBL" id="CAK9228292.1"/>
    </source>
</evidence>
<accession>A0ABP0UV23</accession>
<evidence type="ECO:0000313" key="2">
    <source>
        <dbReference type="Proteomes" id="UP001497512"/>
    </source>
</evidence>
<proteinExistence type="predicted"/>